<dbReference type="EMBL" id="JYNX01000009">
    <property type="protein sequence ID" value="KMO84815.1"/>
    <property type="molecule type" value="Genomic_DNA"/>
</dbReference>
<dbReference type="InterPro" id="IPR014867">
    <property type="entry name" value="Spore_coat_CotH_CotH2/3/7"/>
</dbReference>
<evidence type="ECO:0000313" key="2">
    <source>
        <dbReference type="Proteomes" id="UP000036176"/>
    </source>
</evidence>
<name>A0A0J6WN46_MYCCU</name>
<proteinExistence type="predicted"/>
<organism evidence="1 2">
    <name type="scientific">Mycolicibacterium chubuense</name>
    <name type="common">Mycobacterium chubuense</name>
    <dbReference type="NCBI Taxonomy" id="1800"/>
    <lineage>
        <taxon>Bacteria</taxon>
        <taxon>Bacillati</taxon>
        <taxon>Actinomycetota</taxon>
        <taxon>Actinomycetes</taxon>
        <taxon>Mycobacteriales</taxon>
        <taxon>Mycobacteriaceae</taxon>
        <taxon>Mycolicibacterium</taxon>
    </lineage>
</organism>
<sequence length="562" mass="62147">MTALQQQALDSFYAIDNVITIKITMPAAEWDALRNEEPKGGRCNFEFADGARYTWRKADSVEISGTKFPAATTFTDVGLKKKSFCGSIDSDKPCLHVDFGRLGDANVAGIEALIGSRYVTLNNSIQDRSYIKQALGYRLLGMAGLPHSRCNYARVFVNGTPVGQGAGGARAPGVYVNAEPVMKRYIERNFNGNMKGNLYELEHHDDVVEERLDFIGVEALSEFEDKADLTFACAHIKANGLAGADQVFDMGQFLKIYAMEFFLKHWDGYADNTNNTYLYNDVTAVAAPGVGDIRFKMIPWGIDQTLQPDRPFKLGRDGMIAQLVRNDDARRKQLFDQIRAYRDTIFSRENQQTVLRPLIDEMQALLTGFGVPDIVTEIDLVRQQLRLAESAGYIATGLPGPADPVYILKHDTSACLHASNTESIPPGTPTPANFEVYHQPLKDDNDPADLWAIDDLGTGKSLTSRAFSRNLHASASQVTPQGHKYLYTCAPSNDQHAEEFTIAPVPVPVTDPANPPGRFAYTGYFNLVSVRTTEMAKFGLDLTPGGRARVHQELPGSNLYFY</sequence>
<dbReference type="PATRIC" id="fig|1800.3.peg.271"/>
<dbReference type="PANTHER" id="PTHR40050">
    <property type="entry name" value="INNER SPORE COAT PROTEIN H"/>
    <property type="match status" value="1"/>
</dbReference>
<reference evidence="1 2" key="1">
    <citation type="journal article" date="2015" name="Genome Biol. Evol.">
        <title>Characterization of Three Mycobacterium spp. with Potential Use in Bioremediation by Genome Sequencing and Comparative Genomics.</title>
        <authorList>
            <person name="Das S."/>
            <person name="Pettersson B.M."/>
            <person name="Behra P.R."/>
            <person name="Ramesh M."/>
            <person name="Dasgupta S."/>
            <person name="Bhattacharya A."/>
            <person name="Kirsebom L.A."/>
        </authorList>
    </citation>
    <scope>NUCLEOTIDE SEQUENCE [LARGE SCALE GENOMIC DNA]</scope>
    <source>
        <strain evidence="1 2">DSM 44219</strain>
    </source>
</reference>
<dbReference type="RefSeq" id="WP_048416420.1">
    <property type="nucleotide sequence ID" value="NZ_JYNX01000009.1"/>
</dbReference>
<dbReference type="Proteomes" id="UP000036176">
    <property type="component" value="Unassembled WGS sequence"/>
</dbReference>
<keyword evidence="2" id="KW-1185">Reference proteome</keyword>
<gene>
    <name evidence="1" type="ORF">MCHUDSM44219_00267</name>
</gene>
<dbReference type="PANTHER" id="PTHR40050:SF1">
    <property type="entry name" value="INNER SPORE COAT PROTEIN H"/>
    <property type="match status" value="1"/>
</dbReference>
<evidence type="ECO:0000313" key="1">
    <source>
        <dbReference type="EMBL" id="KMO84815.1"/>
    </source>
</evidence>
<protein>
    <submittedName>
        <fullName evidence="1">CotH protein</fullName>
    </submittedName>
</protein>
<comment type="caution">
    <text evidence="1">The sequence shown here is derived from an EMBL/GenBank/DDBJ whole genome shotgun (WGS) entry which is preliminary data.</text>
</comment>
<dbReference type="OrthoDB" id="258535at2"/>
<dbReference type="Pfam" id="PF08757">
    <property type="entry name" value="CotH"/>
    <property type="match status" value="1"/>
</dbReference>
<dbReference type="AlphaFoldDB" id="A0A0J6WN46"/>
<accession>A0A0J6WN46</accession>